<dbReference type="SMART" id="SM00228">
    <property type="entry name" value="PDZ"/>
    <property type="match status" value="1"/>
</dbReference>
<reference evidence="5" key="1">
    <citation type="submission" date="2015-07" db="EMBL/GenBank/DDBJ databases">
        <title>Near-Complete Genome Sequence of the Cellulolytic Bacterium Bacteroides (Pseudobacteroides) cellulosolvens ATCC 35603.</title>
        <authorList>
            <person name="Dassa B."/>
            <person name="Utturkar S.M."/>
            <person name="Klingeman D.M."/>
            <person name="Hurt R.A."/>
            <person name="Keller M."/>
            <person name="Xu J."/>
            <person name="Reddy Y.H.K."/>
            <person name="Borovok I."/>
            <person name="Grinberg I.R."/>
            <person name="Lamed R."/>
            <person name="Zhivin O."/>
            <person name="Bayer E.A."/>
            <person name="Brown S.D."/>
        </authorList>
    </citation>
    <scope>NUCLEOTIDE SEQUENCE [LARGE SCALE GENOMIC DNA]</scope>
    <source>
        <strain evidence="5">DSM 2933</strain>
    </source>
</reference>
<dbReference type="InterPro" id="IPR036034">
    <property type="entry name" value="PDZ_sf"/>
</dbReference>
<dbReference type="InterPro" id="IPR051201">
    <property type="entry name" value="Chloro_Bact_Ser_Proteases"/>
</dbReference>
<evidence type="ECO:0000313" key="5">
    <source>
        <dbReference type="Proteomes" id="UP000036923"/>
    </source>
</evidence>
<accession>A0A0L6JLA0</accession>
<dbReference type="PATRIC" id="fig|398512.5.peg.1888"/>
<dbReference type="Pfam" id="PF07833">
    <property type="entry name" value="Cu_amine_oxidN1"/>
    <property type="match status" value="1"/>
</dbReference>
<dbReference type="AlphaFoldDB" id="A0A0L6JLA0"/>
<dbReference type="eggNOG" id="COG0265">
    <property type="taxonomic scope" value="Bacteria"/>
</dbReference>
<keyword evidence="2" id="KW-0378">Hydrolase</keyword>
<name>A0A0L6JLA0_9FIRM</name>
<evidence type="ECO:0000256" key="1">
    <source>
        <dbReference type="ARBA" id="ARBA00022670"/>
    </source>
</evidence>
<dbReference type="Pfam" id="PF13180">
    <property type="entry name" value="PDZ_2"/>
    <property type="match status" value="1"/>
</dbReference>
<evidence type="ECO:0000256" key="2">
    <source>
        <dbReference type="ARBA" id="ARBA00022801"/>
    </source>
</evidence>
<keyword evidence="5" id="KW-1185">Reference proteome</keyword>
<dbReference type="InterPro" id="IPR001478">
    <property type="entry name" value="PDZ"/>
</dbReference>
<keyword evidence="1" id="KW-0645">Protease</keyword>
<organism evidence="4 5">
    <name type="scientific">Pseudobacteroides cellulosolvens ATCC 35603 = DSM 2933</name>
    <dbReference type="NCBI Taxonomy" id="398512"/>
    <lineage>
        <taxon>Bacteria</taxon>
        <taxon>Bacillati</taxon>
        <taxon>Bacillota</taxon>
        <taxon>Clostridia</taxon>
        <taxon>Eubacteriales</taxon>
        <taxon>Oscillospiraceae</taxon>
        <taxon>Pseudobacteroides</taxon>
    </lineage>
</organism>
<dbReference type="Gene3D" id="2.40.10.120">
    <property type="match status" value="1"/>
</dbReference>
<feature type="domain" description="PDZ" evidence="3">
    <location>
        <begin position="262"/>
        <end position="368"/>
    </location>
</feature>
<dbReference type="RefSeq" id="WP_036937924.1">
    <property type="nucleotide sequence ID" value="NZ_JQKC01000006.1"/>
</dbReference>
<dbReference type="PANTHER" id="PTHR43343">
    <property type="entry name" value="PEPTIDASE S12"/>
    <property type="match status" value="1"/>
</dbReference>
<proteinExistence type="predicted"/>
<dbReference type="SUPFAM" id="SSF50494">
    <property type="entry name" value="Trypsin-like serine proteases"/>
    <property type="match status" value="1"/>
</dbReference>
<dbReference type="OrthoDB" id="9758917at2"/>
<sequence length="380" mass="40292" precursor="true">MRIKVCILIVLAMLLSLTSFSSFGSTSRLKLVVNGTELSTDAKLIDGRVYAPVRAISESLGAEAAWDGPKSTVMVTSLKNDDIVPEVLKAVSPSVVGIVGSIRDSDYSSKFKDSIAHGTGVVIKSNGEIVTNAHVVRDMEKIVAVLADGSGYEAELKCIDEASDLALIKINKAGLKAAKFGKQEDIITGKTVLAIGTPVSLSLRNSASIGIISGINRGIDSDYRLIQTDAAINPGNSGGPLVNLKGEVLGINSNKFAGAGIEGLGFSIPVGTIDYVLGHFYKYGKVKRPDLGVVFEEDWAAKVGLPSNNGLIISSVDDDTNAEKSGLKDEDILLSINSVRVNSNVEYNEEMKKYLPGNTVILKVKRNDIVLNISVVLGEK</sequence>
<dbReference type="SUPFAM" id="SSF50156">
    <property type="entry name" value="PDZ domain-like"/>
    <property type="match status" value="1"/>
</dbReference>
<dbReference type="InterPro" id="IPR012854">
    <property type="entry name" value="Cu_amine_oxidase-like_N"/>
</dbReference>
<dbReference type="STRING" id="398512.Bccel_1814"/>
<dbReference type="EMBL" id="LGTC01000001">
    <property type="protein sequence ID" value="KNY26549.1"/>
    <property type="molecule type" value="Genomic_DNA"/>
</dbReference>
<comment type="caution">
    <text evidence="4">The sequence shown here is derived from an EMBL/GenBank/DDBJ whole genome shotgun (WGS) entry which is preliminary data.</text>
</comment>
<dbReference type="PANTHER" id="PTHR43343:SF3">
    <property type="entry name" value="PROTEASE DO-LIKE 8, CHLOROPLASTIC"/>
    <property type="match status" value="1"/>
</dbReference>
<dbReference type="Proteomes" id="UP000036923">
    <property type="component" value="Unassembled WGS sequence"/>
</dbReference>
<dbReference type="InterPro" id="IPR036582">
    <property type="entry name" value="Mao_N_sf"/>
</dbReference>
<dbReference type="InterPro" id="IPR009003">
    <property type="entry name" value="Peptidase_S1_PA"/>
</dbReference>
<dbReference type="Gene3D" id="2.30.42.10">
    <property type="match status" value="1"/>
</dbReference>
<dbReference type="Pfam" id="PF13365">
    <property type="entry name" value="Trypsin_2"/>
    <property type="match status" value="1"/>
</dbReference>
<dbReference type="PRINTS" id="PR00834">
    <property type="entry name" value="PROTEASES2C"/>
</dbReference>
<evidence type="ECO:0000259" key="3">
    <source>
        <dbReference type="SMART" id="SM00228"/>
    </source>
</evidence>
<evidence type="ECO:0000313" key="4">
    <source>
        <dbReference type="EMBL" id="KNY26549.1"/>
    </source>
</evidence>
<protein>
    <submittedName>
        <fullName evidence="4">PDZ/DHR/GLGF domain protein</fullName>
    </submittedName>
</protein>
<dbReference type="GO" id="GO:0006508">
    <property type="term" value="P:proteolysis"/>
    <property type="evidence" value="ECO:0007669"/>
    <property type="project" value="UniProtKB-KW"/>
</dbReference>
<dbReference type="GO" id="GO:0004252">
    <property type="term" value="F:serine-type endopeptidase activity"/>
    <property type="evidence" value="ECO:0007669"/>
    <property type="project" value="InterPro"/>
</dbReference>
<dbReference type="InterPro" id="IPR001940">
    <property type="entry name" value="Peptidase_S1C"/>
</dbReference>
<dbReference type="SUPFAM" id="SSF55383">
    <property type="entry name" value="Copper amine oxidase, domain N"/>
    <property type="match status" value="1"/>
</dbReference>
<gene>
    <name evidence="4" type="ORF">Bccel_1814</name>
</gene>